<keyword evidence="11" id="KW-1185">Reference proteome</keyword>
<comment type="similarity">
    <text evidence="2">Belongs to the WD repeat SEC31 family.</text>
</comment>
<keyword evidence="6" id="KW-0256">Endoplasmic reticulum</keyword>
<dbReference type="GO" id="GO:0070971">
    <property type="term" value="C:endoplasmic reticulum exit site"/>
    <property type="evidence" value="ECO:0007669"/>
    <property type="project" value="TreeGrafter"/>
</dbReference>
<dbReference type="InterPro" id="IPR015943">
    <property type="entry name" value="WD40/YVTN_repeat-like_dom_sf"/>
</dbReference>
<evidence type="ECO:0000256" key="2">
    <source>
        <dbReference type="ARBA" id="ARBA00009358"/>
    </source>
</evidence>
<dbReference type="AlphaFoldDB" id="A0A8J4YUL6"/>
<name>A0A8J4YUL6_CHIOP</name>
<dbReference type="SMART" id="SM00320">
    <property type="entry name" value="WD40"/>
    <property type="match status" value="2"/>
</dbReference>
<feature type="repeat" description="WD" evidence="9">
    <location>
        <begin position="43"/>
        <end position="85"/>
    </location>
</feature>
<dbReference type="GO" id="GO:0015031">
    <property type="term" value="P:protein transport"/>
    <property type="evidence" value="ECO:0007669"/>
    <property type="project" value="UniProtKB-KW"/>
</dbReference>
<evidence type="ECO:0000256" key="3">
    <source>
        <dbReference type="ARBA" id="ARBA00022448"/>
    </source>
</evidence>
<evidence type="ECO:0000256" key="9">
    <source>
        <dbReference type="PROSITE-ProRule" id="PRU00221"/>
    </source>
</evidence>
<evidence type="ECO:0000313" key="11">
    <source>
        <dbReference type="Proteomes" id="UP000770661"/>
    </source>
</evidence>
<protein>
    <submittedName>
        <fullName evidence="10">Protein transport protein Sec31A</fullName>
    </submittedName>
</protein>
<dbReference type="GO" id="GO:0005198">
    <property type="term" value="F:structural molecule activity"/>
    <property type="evidence" value="ECO:0007669"/>
    <property type="project" value="TreeGrafter"/>
</dbReference>
<reference evidence="10" key="1">
    <citation type="submission" date="2020-07" db="EMBL/GenBank/DDBJ databases">
        <title>The High-quality genome of the commercially important snow crab, Chionoecetes opilio.</title>
        <authorList>
            <person name="Jeong J.-H."/>
            <person name="Ryu S."/>
        </authorList>
    </citation>
    <scope>NUCLEOTIDE SEQUENCE</scope>
    <source>
        <strain evidence="10">MADBK_172401_WGS</strain>
        <tissue evidence="10">Digestive gland</tissue>
    </source>
</reference>
<dbReference type="InterPro" id="IPR040251">
    <property type="entry name" value="SEC31-like"/>
</dbReference>
<evidence type="ECO:0000313" key="10">
    <source>
        <dbReference type="EMBL" id="KAG0728571.1"/>
    </source>
</evidence>
<organism evidence="10 11">
    <name type="scientific">Chionoecetes opilio</name>
    <name type="common">Atlantic snow crab</name>
    <name type="synonym">Cancer opilio</name>
    <dbReference type="NCBI Taxonomy" id="41210"/>
    <lineage>
        <taxon>Eukaryota</taxon>
        <taxon>Metazoa</taxon>
        <taxon>Ecdysozoa</taxon>
        <taxon>Arthropoda</taxon>
        <taxon>Crustacea</taxon>
        <taxon>Multicrustacea</taxon>
        <taxon>Malacostraca</taxon>
        <taxon>Eumalacostraca</taxon>
        <taxon>Eucarida</taxon>
        <taxon>Decapoda</taxon>
        <taxon>Pleocyemata</taxon>
        <taxon>Brachyura</taxon>
        <taxon>Eubrachyura</taxon>
        <taxon>Majoidea</taxon>
        <taxon>Majidae</taxon>
        <taxon>Chionoecetes</taxon>
    </lineage>
</organism>
<evidence type="ECO:0000256" key="6">
    <source>
        <dbReference type="ARBA" id="ARBA00022824"/>
    </source>
</evidence>
<sequence length="186" mass="20407">MKTSNIIWNPHVATQLLLSSDNDLTPWAQVWDLRYATAPIKTLEGHQRGVLKTAWCVHDPNLLITAAKDSKIYVWNPNEGSRGSEIVGEFPSYNQWSFDMEWCKHDPSLVAVSSVDGCVSVYSLLGGGLPPAQSDKFSQIADSFPGMDIPAVVPQGASPQPIRLRNPPKWFAPTAGASFAVSSWKQ</sequence>
<dbReference type="GO" id="GO:0030127">
    <property type="term" value="C:COPII vesicle coat"/>
    <property type="evidence" value="ECO:0007669"/>
    <property type="project" value="TreeGrafter"/>
</dbReference>
<dbReference type="Proteomes" id="UP000770661">
    <property type="component" value="Unassembled WGS sequence"/>
</dbReference>
<keyword evidence="7" id="KW-0931">ER-Golgi transport</keyword>
<dbReference type="InterPro" id="IPR036322">
    <property type="entry name" value="WD40_repeat_dom_sf"/>
</dbReference>
<keyword evidence="4 9" id="KW-0853">WD repeat</keyword>
<comment type="caution">
    <text evidence="10">The sequence shown here is derived from an EMBL/GenBank/DDBJ whole genome shotgun (WGS) entry which is preliminary data.</text>
</comment>
<comment type="subcellular location">
    <subcellularLocation>
        <location evidence="1">Endoplasmic reticulum</location>
    </subcellularLocation>
</comment>
<gene>
    <name evidence="10" type="primary">sec31a</name>
    <name evidence="10" type="ORF">GWK47_032191</name>
</gene>
<dbReference type="Gene3D" id="2.130.10.10">
    <property type="entry name" value="YVTN repeat-like/Quinoprotein amine dehydrogenase"/>
    <property type="match status" value="1"/>
</dbReference>
<keyword evidence="8" id="KW-0653">Protein transport</keyword>
<evidence type="ECO:0000256" key="4">
    <source>
        <dbReference type="ARBA" id="ARBA00022574"/>
    </source>
</evidence>
<dbReference type="GO" id="GO:0090110">
    <property type="term" value="P:COPII-coated vesicle cargo loading"/>
    <property type="evidence" value="ECO:0007669"/>
    <property type="project" value="TreeGrafter"/>
</dbReference>
<dbReference type="PANTHER" id="PTHR13923:SF11">
    <property type="entry name" value="SECRETORY 31, ISOFORM D"/>
    <property type="match status" value="1"/>
</dbReference>
<evidence type="ECO:0000256" key="7">
    <source>
        <dbReference type="ARBA" id="ARBA00022892"/>
    </source>
</evidence>
<keyword evidence="5" id="KW-0677">Repeat</keyword>
<dbReference type="EMBL" id="JACEEZ010002035">
    <property type="protein sequence ID" value="KAG0728571.1"/>
    <property type="molecule type" value="Genomic_DNA"/>
</dbReference>
<dbReference type="PROSITE" id="PS50082">
    <property type="entry name" value="WD_REPEATS_2"/>
    <property type="match status" value="1"/>
</dbReference>
<evidence type="ECO:0000256" key="8">
    <source>
        <dbReference type="ARBA" id="ARBA00022927"/>
    </source>
</evidence>
<dbReference type="PANTHER" id="PTHR13923">
    <property type="entry name" value="SEC31-RELATED PROTEIN"/>
    <property type="match status" value="1"/>
</dbReference>
<proteinExistence type="inferred from homology"/>
<evidence type="ECO:0000256" key="5">
    <source>
        <dbReference type="ARBA" id="ARBA00022737"/>
    </source>
</evidence>
<dbReference type="GO" id="GO:0007029">
    <property type="term" value="P:endoplasmic reticulum organization"/>
    <property type="evidence" value="ECO:0007669"/>
    <property type="project" value="TreeGrafter"/>
</dbReference>
<dbReference type="SUPFAM" id="SSF50978">
    <property type="entry name" value="WD40 repeat-like"/>
    <property type="match status" value="1"/>
</dbReference>
<dbReference type="OrthoDB" id="542917at2759"/>
<accession>A0A8J4YUL6</accession>
<dbReference type="Pfam" id="PF00400">
    <property type="entry name" value="WD40"/>
    <property type="match status" value="1"/>
</dbReference>
<dbReference type="InterPro" id="IPR001680">
    <property type="entry name" value="WD40_rpt"/>
</dbReference>
<evidence type="ECO:0000256" key="1">
    <source>
        <dbReference type="ARBA" id="ARBA00004240"/>
    </source>
</evidence>
<keyword evidence="3" id="KW-0813">Transport</keyword>